<dbReference type="PANTHER" id="PTHR34220">
    <property type="entry name" value="SENSOR HISTIDINE KINASE YPDA"/>
    <property type="match status" value="1"/>
</dbReference>
<gene>
    <name evidence="3" type="ORF">ACFPQA_16945</name>
</gene>
<dbReference type="EC" id="2.7.13.3" evidence="3"/>
<dbReference type="Proteomes" id="UP001596055">
    <property type="component" value="Unassembled WGS sequence"/>
</dbReference>
<protein>
    <submittedName>
        <fullName evidence="3">Sensor histidine kinase</fullName>
        <ecNumber evidence="3">2.7.13.3</ecNumber>
    </submittedName>
</protein>
<dbReference type="SUPFAM" id="SSF55874">
    <property type="entry name" value="ATPase domain of HSP90 chaperone/DNA topoisomerase II/histidine kinase"/>
    <property type="match status" value="1"/>
</dbReference>
<feature type="domain" description="Signal transduction histidine kinase internal region" evidence="2">
    <location>
        <begin position="169"/>
        <end position="247"/>
    </location>
</feature>
<dbReference type="RefSeq" id="WP_282451890.1">
    <property type="nucleotide sequence ID" value="NZ_JAKZAJ010000004.1"/>
</dbReference>
<dbReference type="InterPro" id="IPR036890">
    <property type="entry name" value="HATPase_C_sf"/>
</dbReference>
<proteinExistence type="predicted"/>
<accession>A0ABW0RRR7</accession>
<keyword evidence="1" id="KW-0812">Transmembrane</keyword>
<name>A0ABW0RRR7_9GAMM</name>
<evidence type="ECO:0000313" key="4">
    <source>
        <dbReference type="Proteomes" id="UP001596055"/>
    </source>
</evidence>
<keyword evidence="3" id="KW-0418">Kinase</keyword>
<feature type="transmembrane region" description="Helical" evidence="1">
    <location>
        <begin position="135"/>
        <end position="154"/>
    </location>
</feature>
<dbReference type="Gene3D" id="3.30.565.10">
    <property type="entry name" value="Histidine kinase-like ATPase, C-terminal domain"/>
    <property type="match status" value="1"/>
</dbReference>
<dbReference type="InterPro" id="IPR010559">
    <property type="entry name" value="Sig_transdc_His_kin_internal"/>
</dbReference>
<keyword evidence="1" id="KW-0472">Membrane</keyword>
<organism evidence="3 4">
    <name type="scientific">Marinobacter koreensis</name>
    <dbReference type="NCBI Taxonomy" id="335974"/>
    <lineage>
        <taxon>Bacteria</taxon>
        <taxon>Pseudomonadati</taxon>
        <taxon>Pseudomonadota</taxon>
        <taxon>Gammaproteobacteria</taxon>
        <taxon>Pseudomonadales</taxon>
        <taxon>Marinobacteraceae</taxon>
        <taxon>Marinobacter</taxon>
    </lineage>
</organism>
<feature type="transmembrane region" description="Helical" evidence="1">
    <location>
        <begin position="67"/>
        <end position="88"/>
    </location>
</feature>
<sequence length="374" mass="42164">MSREYTILTVAKETPLNGDKSVTTQDFYVPDLCRVRAVFLLLLTSELLVLVMAIVQAETAWIDWNYFGLLSLFVQWTTLTSAALICLLRPKLARMGTPRATVLIVAIVLADVFAFSLFANSVLNPIPDAIAWQTIAKKLLLALLIVLMVLRYFYLQHQWQQQREAEMGARLAALQARIQPHFLFNSMNTIASLIATRPEQAEEAVLDLSELFRASLRTSDQLIPLARELALCHRYLAIEALRLGDRLKVEWAVTPGLEQQAIPPLTLQPLIENAIYHGIQPRPEGGTVRIEVSRRQEFVYLIVQNPAPEHDQRRHRGNRVALANIQSRLQALFGEPAVLKHSQHESIYTVTLRLPRRTVSQQSAIGDKGGEQTP</sequence>
<reference evidence="4" key="1">
    <citation type="journal article" date="2019" name="Int. J. Syst. Evol. Microbiol.">
        <title>The Global Catalogue of Microorganisms (GCM) 10K type strain sequencing project: providing services to taxonomists for standard genome sequencing and annotation.</title>
        <authorList>
            <consortium name="The Broad Institute Genomics Platform"/>
            <consortium name="The Broad Institute Genome Sequencing Center for Infectious Disease"/>
            <person name="Wu L."/>
            <person name="Ma J."/>
        </authorList>
    </citation>
    <scope>NUCLEOTIDE SEQUENCE [LARGE SCALE GENOMIC DNA]</scope>
    <source>
        <strain evidence="4">CGMCC 4.1799</strain>
    </source>
</reference>
<keyword evidence="3" id="KW-0808">Transferase</keyword>
<dbReference type="PANTHER" id="PTHR34220:SF7">
    <property type="entry name" value="SENSOR HISTIDINE KINASE YPDA"/>
    <property type="match status" value="1"/>
</dbReference>
<evidence type="ECO:0000313" key="3">
    <source>
        <dbReference type="EMBL" id="MFC5546756.1"/>
    </source>
</evidence>
<comment type="caution">
    <text evidence="3">The sequence shown here is derived from an EMBL/GenBank/DDBJ whole genome shotgun (WGS) entry which is preliminary data.</text>
</comment>
<feature type="transmembrane region" description="Helical" evidence="1">
    <location>
        <begin position="100"/>
        <end position="123"/>
    </location>
</feature>
<keyword evidence="1" id="KW-1133">Transmembrane helix</keyword>
<dbReference type="Pfam" id="PF06580">
    <property type="entry name" value="His_kinase"/>
    <property type="match status" value="1"/>
</dbReference>
<keyword evidence="4" id="KW-1185">Reference proteome</keyword>
<dbReference type="EMBL" id="JBHSNL010000006">
    <property type="protein sequence ID" value="MFC5546756.1"/>
    <property type="molecule type" value="Genomic_DNA"/>
</dbReference>
<dbReference type="InterPro" id="IPR050640">
    <property type="entry name" value="Bact_2-comp_sensor_kinase"/>
</dbReference>
<evidence type="ECO:0000259" key="2">
    <source>
        <dbReference type="Pfam" id="PF06580"/>
    </source>
</evidence>
<feature type="transmembrane region" description="Helical" evidence="1">
    <location>
        <begin position="37"/>
        <end position="55"/>
    </location>
</feature>
<evidence type="ECO:0000256" key="1">
    <source>
        <dbReference type="SAM" id="Phobius"/>
    </source>
</evidence>
<dbReference type="GO" id="GO:0004673">
    <property type="term" value="F:protein histidine kinase activity"/>
    <property type="evidence" value="ECO:0007669"/>
    <property type="project" value="UniProtKB-EC"/>
</dbReference>